<gene>
    <name evidence="1" type="ORF">DSO57_1030079</name>
</gene>
<dbReference type="EMBL" id="QTSX02006593">
    <property type="protein sequence ID" value="KAJ9052845.1"/>
    <property type="molecule type" value="Genomic_DNA"/>
</dbReference>
<dbReference type="Proteomes" id="UP001165960">
    <property type="component" value="Unassembled WGS sequence"/>
</dbReference>
<reference evidence="1" key="1">
    <citation type="submission" date="2022-04" db="EMBL/GenBank/DDBJ databases">
        <title>Genome of the entomopathogenic fungus Entomophthora muscae.</title>
        <authorList>
            <person name="Elya C."/>
            <person name="Lovett B.R."/>
            <person name="Lee E."/>
            <person name="Macias A.M."/>
            <person name="Hajek A.E."/>
            <person name="De Bivort B.L."/>
            <person name="Kasson M.T."/>
            <person name="De Fine Licht H.H."/>
            <person name="Stajich J.E."/>
        </authorList>
    </citation>
    <scope>NUCLEOTIDE SEQUENCE</scope>
    <source>
        <strain evidence="1">Berkeley</strain>
    </source>
</reference>
<organism evidence="1 2">
    <name type="scientific">Entomophthora muscae</name>
    <dbReference type="NCBI Taxonomy" id="34485"/>
    <lineage>
        <taxon>Eukaryota</taxon>
        <taxon>Fungi</taxon>
        <taxon>Fungi incertae sedis</taxon>
        <taxon>Zoopagomycota</taxon>
        <taxon>Entomophthoromycotina</taxon>
        <taxon>Entomophthoromycetes</taxon>
        <taxon>Entomophthorales</taxon>
        <taxon>Entomophthoraceae</taxon>
        <taxon>Entomophthora</taxon>
    </lineage>
</organism>
<evidence type="ECO:0000313" key="1">
    <source>
        <dbReference type="EMBL" id="KAJ9052845.1"/>
    </source>
</evidence>
<sequence length="151" mass="16934">MQIWNMNTSHVSWCQDPGQRSPNCLGRASTLAPGLVCSTSMKLERFPAMVYRLALWTIHISRTSVMFDDSPSLASVMEEKFSARVESLYSSGRQIVEAGRVGSSRWAMTGGELVRVVEGYFISTLWVQNLQLMGQGDTPSMIFYRPVFSQI</sequence>
<keyword evidence="2" id="KW-1185">Reference proteome</keyword>
<evidence type="ECO:0000313" key="2">
    <source>
        <dbReference type="Proteomes" id="UP001165960"/>
    </source>
</evidence>
<accession>A0ACC2RRX8</accession>
<comment type="caution">
    <text evidence="1">The sequence shown here is derived from an EMBL/GenBank/DDBJ whole genome shotgun (WGS) entry which is preliminary data.</text>
</comment>
<protein>
    <submittedName>
        <fullName evidence="1">Uncharacterized protein</fullName>
    </submittedName>
</protein>
<name>A0ACC2RRX8_9FUNG</name>
<proteinExistence type="predicted"/>